<dbReference type="EMBL" id="CM045761">
    <property type="protein sequence ID" value="KAI8016178.1"/>
    <property type="molecule type" value="Genomic_DNA"/>
</dbReference>
<evidence type="ECO:0000313" key="2">
    <source>
        <dbReference type="Proteomes" id="UP001060215"/>
    </source>
</evidence>
<evidence type="ECO:0000313" key="1">
    <source>
        <dbReference type="EMBL" id="KAI8016178.1"/>
    </source>
</evidence>
<organism evidence="1 2">
    <name type="scientific">Camellia lanceoleosa</name>
    <dbReference type="NCBI Taxonomy" id="1840588"/>
    <lineage>
        <taxon>Eukaryota</taxon>
        <taxon>Viridiplantae</taxon>
        <taxon>Streptophyta</taxon>
        <taxon>Embryophyta</taxon>
        <taxon>Tracheophyta</taxon>
        <taxon>Spermatophyta</taxon>
        <taxon>Magnoliopsida</taxon>
        <taxon>eudicotyledons</taxon>
        <taxon>Gunneridae</taxon>
        <taxon>Pentapetalae</taxon>
        <taxon>asterids</taxon>
        <taxon>Ericales</taxon>
        <taxon>Theaceae</taxon>
        <taxon>Camellia</taxon>
    </lineage>
</organism>
<sequence length="341" mass="37783">MAAVATETEQPASAQVGNAIVQQYYHIQHQSPELVHRFYQDMSKLGRPDGNGTMIITTTMQAINEKILSLNCGEYRTEIKSVDAQESYNGGFLVLVTGYLAAKDNMIQKFAQTFFLAPQEKGYFILLLCGRDVFEQTMVSIEFNGEEALSPSDDGEVSIVEEEVLVADIVDEVPDDLQMVVESNSKIDEMPNKSYASIVMDTKESAVPLSSPAPPAPRRSVTKSQGQQVNLAQASASAAEPPLSGSNAIENGNNQEGEADGYSIYIKGLPLNTTLALLENEFKRFGPTKTVFKLRVTNSRDFVLALWNLMWQVLCKQQLRFVSAFLLMDMRGIAEFFKDDY</sequence>
<gene>
    <name evidence="1" type="ORF">LOK49_LG05G01707</name>
</gene>
<protein>
    <submittedName>
        <fullName evidence="1">Nuclear transport factor 2</fullName>
    </submittedName>
</protein>
<dbReference type="Proteomes" id="UP001060215">
    <property type="component" value="Chromosome 4"/>
</dbReference>
<accession>A0ACC0HTB3</accession>
<reference evidence="1 2" key="1">
    <citation type="journal article" date="2022" name="Plant J.">
        <title>Chromosome-level genome of Camellia lanceoleosa provides a valuable resource for understanding genome evolution and self-incompatibility.</title>
        <authorList>
            <person name="Gong W."/>
            <person name="Xiao S."/>
            <person name="Wang L."/>
            <person name="Liao Z."/>
            <person name="Chang Y."/>
            <person name="Mo W."/>
            <person name="Hu G."/>
            <person name="Li W."/>
            <person name="Zhao G."/>
            <person name="Zhu H."/>
            <person name="Hu X."/>
            <person name="Ji K."/>
            <person name="Xiang X."/>
            <person name="Song Q."/>
            <person name="Yuan D."/>
            <person name="Jin S."/>
            <person name="Zhang L."/>
        </authorList>
    </citation>
    <scope>NUCLEOTIDE SEQUENCE [LARGE SCALE GENOMIC DNA]</scope>
    <source>
        <strain evidence="1">SQ_2022a</strain>
    </source>
</reference>
<comment type="caution">
    <text evidence="1">The sequence shown here is derived from an EMBL/GenBank/DDBJ whole genome shotgun (WGS) entry which is preliminary data.</text>
</comment>
<name>A0ACC0HTB3_9ERIC</name>
<proteinExistence type="predicted"/>
<keyword evidence="2" id="KW-1185">Reference proteome</keyword>